<gene>
    <name evidence="4" type="ORF">SAMN02745216_04074</name>
</gene>
<dbReference type="InterPro" id="IPR006015">
    <property type="entry name" value="Universal_stress_UspA"/>
</dbReference>
<dbReference type="OrthoDB" id="9788959at2"/>
<feature type="domain" description="UspA" evidence="3">
    <location>
        <begin position="1"/>
        <end position="140"/>
    </location>
</feature>
<proteinExistence type="inferred from homology"/>
<keyword evidence="5" id="KW-1185">Reference proteome</keyword>
<evidence type="ECO:0000313" key="4">
    <source>
        <dbReference type="EMBL" id="SHK77975.1"/>
    </source>
</evidence>
<sequence length="150" mass="16735">MFKKILCPIDLSDVSPKMAPFIIEMATKHEAEVHLLFVVRVLEHFTALYVPDLSISKLEQEMIAGAEKRLEEFSSENFSSLPTVKASVVLGDASEEIVNYVNKEKMDLVIVGTHGRKGLEKVFFGSVAEKVVKTCPVPVLSINPYRVREA</sequence>
<dbReference type="AlphaFoldDB" id="A0A1M6V9D4"/>
<evidence type="ECO:0000256" key="1">
    <source>
        <dbReference type="ARBA" id="ARBA00008791"/>
    </source>
</evidence>
<dbReference type="Proteomes" id="UP000183994">
    <property type="component" value="Unassembled WGS sequence"/>
</dbReference>
<dbReference type="InterPro" id="IPR006016">
    <property type="entry name" value="UspA"/>
</dbReference>
<dbReference type="EMBL" id="FQZU01000033">
    <property type="protein sequence ID" value="SHK77975.1"/>
    <property type="molecule type" value="Genomic_DNA"/>
</dbReference>
<organism evidence="4 5">
    <name type="scientific">Desulfatibacillum alkenivorans DSM 16219</name>
    <dbReference type="NCBI Taxonomy" id="1121393"/>
    <lineage>
        <taxon>Bacteria</taxon>
        <taxon>Pseudomonadati</taxon>
        <taxon>Thermodesulfobacteriota</taxon>
        <taxon>Desulfobacteria</taxon>
        <taxon>Desulfobacterales</taxon>
        <taxon>Desulfatibacillaceae</taxon>
        <taxon>Desulfatibacillum</taxon>
    </lineage>
</organism>
<evidence type="ECO:0000313" key="5">
    <source>
        <dbReference type="Proteomes" id="UP000183994"/>
    </source>
</evidence>
<evidence type="ECO:0000256" key="2">
    <source>
        <dbReference type="PIRNR" id="PIRNR006276"/>
    </source>
</evidence>
<dbReference type="PANTHER" id="PTHR46268">
    <property type="entry name" value="STRESS RESPONSE PROTEIN NHAX"/>
    <property type="match status" value="1"/>
</dbReference>
<dbReference type="GO" id="GO:0005737">
    <property type="term" value="C:cytoplasm"/>
    <property type="evidence" value="ECO:0007669"/>
    <property type="project" value="UniProtKB-SubCell"/>
</dbReference>
<dbReference type="PIRSF" id="PIRSF006276">
    <property type="entry name" value="UspA"/>
    <property type="match status" value="1"/>
</dbReference>
<dbReference type="PANTHER" id="PTHR46268:SF6">
    <property type="entry name" value="UNIVERSAL STRESS PROTEIN UP12"/>
    <property type="match status" value="1"/>
</dbReference>
<dbReference type="InterPro" id="IPR014729">
    <property type="entry name" value="Rossmann-like_a/b/a_fold"/>
</dbReference>
<protein>
    <recommendedName>
        <fullName evidence="2">Universal stress protein</fullName>
    </recommendedName>
</protein>
<evidence type="ECO:0000259" key="3">
    <source>
        <dbReference type="Pfam" id="PF00582"/>
    </source>
</evidence>
<dbReference type="RefSeq" id="WP_073478099.1">
    <property type="nucleotide sequence ID" value="NZ_FQZU01000033.1"/>
</dbReference>
<keyword evidence="2" id="KW-0963">Cytoplasm</keyword>
<comment type="subcellular location">
    <subcellularLocation>
        <location evidence="2">Cytoplasm</location>
    </subcellularLocation>
</comment>
<dbReference type="Pfam" id="PF00582">
    <property type="entry name" value="Usp"/>
    <property type="match status" value="1"/>
</dbReference>
<dbReference type="Gene3D" id="3.40.50.620">
    <property type="entry name" value="HUPs"/>
    <property type="match status" value="1"/>
</dbReference>
<name>A0A1M6V9D4_9BACT</name>
<dbReference type="PRINTS" id="PR01438">
    <property type="entry name" value="UNVRSLSTRESS"/>
</dbReference>
<comment type="similarity">
    <text evidence="1 2">Belongs to the universal stress protein A family.</text>
</comment>
<dbReference type="SUPFAM" id="SSF52402">
    <property type="entry name" value="Adenine nucleotide alpha hydrolases-like"/>
    <property type="match status" value="1"/>
</dbReference>
<reference evidence="5" key="1">
    <citation type="submission" date="2016-11" db="EMBL/GenBank/DDBJ databases">
        <authorList>
            <person name="Varghese N."/>
            <person name="Submissions S."/>
        </authorList>
    </citation>
    <scope>NUCLEOTIDE SEQUENCE [LARGE SCALE GENOMIC DNA]</scope>
    <source>
        <strain evidence="5">DSM 16219</strain>
    </source>
</reference>
<dbReference type="STRING" id="1121393.SAMN02745216_04074"/>
<accession>A0A1M6V9D4</accession>
<dbReference type="CDD" id="cd00293">
    <property type="entry name" value="USP-like"/>
    <property type="match status" value="1"/>
</dbReference>